<dbReference type="FunFam" id="1.10.40.30:FF:000002">
    <property type="entry name" value="Fumarate hydratase class II"/>
    <property type="match status" value="1"/>
</dbReference>
<evidence type="ECO:0000313" key="7">
    <source>
        <dbReference type="EMBL" id="SDY88686.1"/>
    </source>
</evidence>
<dbReference type="InterPro" id="IPR018951">
    <property type="entry name" value="Fumarase_C_C"/>
</dbReference>
<gene>
    <name evidence="7" type="ORF">SAMN05192546_105139</name>
</gene>
<dbReference type="PANTHER" id="PTHR42696">
    <property type="entry name" value="ASPARTATE AMMONIA-LYASE"/>
    <property type="match status" value="1"/>
</dbReference>
<dbReference type="InterPro" id="IPR024083">
    <property type="entry name" value="Fumarase/histidase_N"/>
</dbReference>
<dbReference type="Gene3D" id="1.10.40.30">
    <property type="entry name" value="Fumarase/aspartase (C-terminal domain)"/>
    <property type="match status" value="1"/>
</dbReference>
<feature type="domain" description="Fumarate lyase N-terminal" evidence="5">
    <location>
        <begin position="32"/>
        <end position="361"/>
    </location>
</feature>
<keyword evidence="3" id="KW-0028">Amino-acid biosynthesis</keyword>
<evidence type="ECO:0000256" key="4">
    <source>
        <dbReference type="ARBA" id="ARBA00023239"/>
    </source>
</evidence>
<keyword evidence="8" id="KW-1185">Reference proteome</keyword>
<evidence type="ECO:0000256" key="2">
    <source>
        <dbReference type="ARBA" id="ARBA00012992"/>
    </source>
</evidence>
<dbReference type="InterPro" id="IPR022761">
    <property type="entry name" value="Fumarate_lyase_N"/>
</dbReference>
<dbReference type="Gene3D" id="1.20.200.10">
    <property type="entry name" value="Fumarase/aspartase (Central domain)"/>
    <property type="match status" value="1"/>
</dbReference>
<sequence>MIETKLNKINTLQDVSERNINPEVRIESDSLGSMEIPSNAYYGIQAKRAQENFPLPVAKVHPELIRSMGKVKYACVCANLQTNTMPEQIGSAIKKACIELINGEFDEQIIVESIQGGAGTSINMNVNEVLANRALEILRVDKGRYDIVSPNTHVNMAQSTNDVVPTAFKVSVLSMEENLINSLEKLFLALKDKEQELDDVLVMGRTHLQDALPIRLGQEFGAYSRVLRRDIDRIKSAMKSLSTVNLGATAVGTGLNADPVYIQAAIEELCSITGLNLEVAEHLVDGTQNTDGYIHLSSALKNCALSLSKMANDLRMKASGPSCGLMEINLPPVQPGSSIMPGKVNPVMAEMMNQICFQVQGNDHTVSLASGAGQFELNVMGPVLFKNLFESIDIITHGAEVFAVRCIEGITANKEACKEKVENSVALATALNPHLGYEATSGIAKEVLKSKRSVREVTLEKGLLSESDLDEIMQPKEMTEPGIAGKHLIGIGVRQA</sequence>
<dbReference type="SUPFAM" id="SSF48557">
    <property type="entry name" value="L-aspartase-like"/>
    <property type="match status" value="1"/>
</dbReference>
<evidence type="ECO:0000259" key="6">
    <source>
        <dbReference type="Pfam" id="PF10415"/>
    </source>
</evidence>
<name>A0A1H3NID3_9FIRM</name>
<dbReference type="PRINTS" id="PR00149">
    <property type="entry name" value="FUMRATELYASE"/>
</dbReference>
<dbReference type="Gene3D" id="1.10.275.10">
    <property type="entry name" value="Fumarase/aspartase (N-terminal domain)"/>
    <property type="match status" value="1"/>
</dbReference>
<dbReference type="GO" id="GO:0006531">
    <property type="term" value="P:aspartate metabolic process"/>
    <property type="evidence" value="ECO:0007669"/>
    <property type="project" value="TreeGrafter"/>
</dbReference>
<feature type="domain" description="Fumarase C C-terminal" evidence="6">
    <location>
        <begin position="427"/>
        <end position="480"/>
    </location>
</feature>
<dbReference type="InterPro" id="IPR020557">
    <property type="entry name" value="Fumarate_lyase_CS"/>
</dbReference>
<dbReference type="PRINTS" id="PR00145">
    <property type="entry name" value="ARGSUCLYASE"/>
</dbReference>
<dbReference type="PROSITE" id="PS00163">
    <property type="entry name" value="FUMARATE_LYASES"/>
    <property type="match status" value="1"/>
</dbReference>
<keyword evidence="4 7" id="KW-0456">Lyase</keyword>
<dbReference type="STRING" id="159292.SAMN05192546_105139"/>
<dbReference type="EMBL" id="FNPV01000005">
    <property type="protein sequence ID" value="SDY88686.1"/>
    <property type="molecule type" value="Genomic_DNA"/>
</dbReference>
<dbReference type="CDD" id="cd01357">
    <property type="entry name" value="Aspartase"/>
    <property type="match status" value="1"/>
</dbReference>
<dbReference type="RefSeq" id="WP_093313207.1">
    <property type="nucleotide sequence ID" value="NZ_FNPV01000005.1"/>
</dbReference>
<protein>
    <recommendedName>
        <fullName evidence="2">aspartate ammonia-lyase</fullName>
        <ecNumber evidence="2">4.3.1.1</ecNumber>
    </recommendedName>
</protein>
<proteinExistence type="predicted"/>
<dbReference type="NCBIfam" id="NF008909">
    <property type="entry name" value="PRK12273.1"/>
    <property type="match status" value="1"/>
</dbReference>
<dbReference type="InterPro" id="IPR000362">
    <property type="entry name" value="Fumarate_lyase_fam"/>
</dbReference>
<evidence type="ECO:0000259" key="5">
    <source>
        <dbReference type="Pfam" id="PF00206"/>
    </source>
</evidence>
<dbReference type="EC" id="4.3.1.1" evidence="2"/>
<dbReference type="InterPro" id="IPR051546">
    <property type="entry name" value="Aspartate_Ammonia-Lyase"/>
</dbReference>
<reference evidence="7 8" key="1">
    <citation type="submission" date="2016-10" db="EMBL/GenBank/DDBJ databases">
        <authorList>
            <person name="de Groot N.N."/>
        </authorList>
    </citation>
    <scope>NUCLEOTIDE SEQUENCE [LARGE SCALE GENOMIC DNA]</scope>
    <source>
        <strain evidence="7 8">APO</strain>
    </source>
</reference>
<dbReference type="Proteomes" id="UP000199230">
    <property type="component" value="Unassembled WGS sequence"/>
</dbReference>
<dbReference type="GO" id="GO:0005829">
    <property type="term" value="C:cytosol"/>
    <property type="evidence" value="ECO:0007669"/>
    <property type="project" value="TreeGrafter"/>
</dbReference>
<dbReference type="OrthoDB" id="9802809at2"/>
<dbReference type="GO" id="GO:0008652">
    <property type="term" value="P:amino acid biosynthetic process"/>
    <property type="evidence" value="ECO:0007669"/>
    <property type="project" value="UniProtKB-KW"/>
</dbReference>
<comment type="catalytic activity">
    <reaction evidence="1">
        <text>L-aspartate = fumarate + NH4(+)</text>
        <dbReference type="Rhea" id="RHEA:16601"/>
        <dbReference type="ChEBI" id="CHEBI:28938"/>
        <dbReference type="ChEBI" id="CHEBI:29806"/>
        <dbReference type="ChEBI" id="CHEBI:29991"/>
        <dbReference type="EC" id="4.3.1.1"/>
    </reaction>
</comment>
<dbReference type="AlphaFoldDB" id="A0A1H3NID3"/>
<evidence type="ECO:0000313" key="8">
    <source>
        <dbReference type="Proteomes" id="UP000199230"/>
    </source>
</evidence>
<dbReference type="GO" id="GO:0006099">
    <property type="term" value="P:tricarboxylic acid cycle"/>
    <property type="evidence" value="ECO:0007669"/>
    <property type="project" value="InterPro"/>
</dbReference>
<dbReference type="FunFam" id="1.20.200.10:FF:000001">
    <property type="entry name" value="Fumarate hydratase, mitochondrial"/>
    <property type="match status" value="1"/>
</dbReference>
<organism evidence="7 8">
    <name type="scientific">Tindallia californiensis</name>
    <dbReference type="NCBI Taxonomy" id="159292"/>
    <lineage>
        <taxon>Bacteria</taxon>
        <taxon>Bacillati</taxon>
        <taxon>Bacillota</taxon>
        <taxon>Clostridia</taxon>
        <taxon>Peptostreptococcales</taxon>
        <taxon>Tindalliaceae</taxon>
        <taxon>Tindallia</taxon>
    </lineage>
</organism>
<evidence type="ECO:0000256" key="1">
    <source>
        <dbReference type="ARBA" id="ARBA00001494"/>
    </source>
</evidence>
<dbReference type="Pfam" id="PF10415">
    <property type="entry name" value="FumaraseC_C"/>
    <property type="match status" value="1"/>
</dbReference>
<accession>A0A1H3NID3</accession>
<dbReference type="InterPro" id="IPR008948">
    <property type="entry name" value="L-Aspartase-like"/>
</dbReference>
<evidence type="ECO:0000256" key="3">
    <source>
        <dbReference type="ARBA" id="ARBA00022605"/>
    </source>
</evidence>
<dbReference type="GO" id="GO:0008797">
    <property type="term" value="F:aspartate ammonia-lyase activity"/>
    <property type="evidence" value="ECO:0007669"/>
    <property type="project" value="UniProtKB-EC"/>
</dbReference>
<dbReference type="PANTHER" id="PTHR42696:SF2">
    <property type="entry name" value="ASPARTATE AMMONIA-LYASE"/>
    <property type="match status" value="1"/>
</dbReference>
<dbReference type="Pfam" id="PF00206">
    <property type="entry name" value="Lyase_1"/>
    <property type="match status" value="1"/>
</dbReference>